<dbReference type="GO" id="GO:0045727">
    <property type="term" value="P:positive regulation of translation"/>
    <property type="evidence" value="ECO:0007669"/>
    <property type="project" value="TreeGrafter"/>
</dbReference>
<evidence type="ECO:0000313" key="4">
    <source>
        <dbReference type="Proteomes" id="UP000823561"/>
    </source>
</evidence>
<dbReference type="PANTHER" id="PTHR15917:SF0">
    <property type="entry name" value="PROTEIN LARGEN"/>
    <property type="match status" value="1"/>
</dbReference>
<dbReference type="Proteomes" id="UP000823561">
    <property type="component" value="Chromosome 9"/>
</dbReference>
<dbReference type="PANTHER" id="PTHR15917">
    <property type="match status" value="1"/>
</dbReference>
<proteinExistence type="predicted"/>
<feature type="compositionally biased region" description="Low complexity" evidence="2">
    <location>
        <begin position="427"/>
        <end position="448"/>
    </location>
</feature>
<feature type="region of interest" description="Disordered" evidence="2">
    <location>
        <begin position="81"/>
        <end position="107"/>
    </location>
</feature>
<dbReference type="GO" id="GO:0045793">
    <property type="term" value="P:positive regulation of cell size"/>
    <property type="evidence" value="ECO:0007669"/>
    <property type="project" value="TreeGrafter"/>
</dbReference>
<sequence>MLNQVAGTGRQALCTTPPLSRPDFSIMFADARQGGRDSVYQNNNGTHHHHLPWPHKVPGFPRELRRADSEHKRTCDKNGSLRFVAKEHTAKSHESTGSSGDLSNRPWRQTKLPFAARDGREQPDVAGYSCAPEASPVRWNRSVGQEQKHCLFVRDYYRECRFVEHCHQTDTHPSSRKCSPAPPTQFKGQENCGASVYSQGQQQGCVREPFQREPYGADMPDTGKQDPAPHDYLKNTLNSDSDCKVDSSKGDQVAPKVLPQESLDKSSSSNSPILPYKVSRGELASANKQLQQHQQSHSQMGEITTNAERLPSSAAQGPKPAPKPEPKPEPCLPWPKKKQRAVRDQIRRVVVELEGILHGLKEVHLEIKEVVQQIELLTSDIDLTGDEPHAGLHSDTLGSSSSSGVMVGCLRAEGDDRGDVESSRADSVPSSQKSVASESSSPVSSSTVANARTQHSQNSNEDHNTSPNYPLNTDSPPAIQFSGPRPKGRREGIKPALLRAVTLGARGKKPPPYPHQHPKTTRADKGRDCPPYPVKRRLLSTTV</sequence>
<evidence type="ECO:0008006" key="5">
    <source>
        <dbReference type="Google" id="ProtNLM"/>
    </source>
</evidence>
<feature type="compositionally biased region" description="Polar residues" evidence="2">
    <location>
        <begin position="449"/>
        <end position="475"/>
    </location>
</feature>
<reference evidence="3" key="1">
    <citation type="submission" date="2020-10" db="EMBL/GenBank/DDBJ databases">
        <title>Chromosome-scale genome assembly of the Allis shad, Alosa alosa.</title>
        <authorList>
            <person name="Margot Z."/>
            <person name="Christophe K."/>
            <person name="Cabau C."/>
            <person name="Louis A."/>
            <person name="Berthelot C."/>
            <person name="Parey E."/>
            <person name="Roest Crollius H."/>
            <person name="Montfort J."/>
            <person name="Robinson-Rechavi M."/>
            <person name="Bucao C."/>
            <person name="Bouchez O."/>
            <person name="Gislard M."/>
            <person name="Lluch J."/>
            <person name="Milhes M."/>
            <person name="Lampietro C."/>
            <person name="Lopez Roques C."/>
            <person name="Donnadieu C."/>
            <person name="Braasch I."/>
            <person name="Desvignes T."/>
            <person name="Postlethwait J."/>
            <person name="Bobe J."/>
            <person name="Guiguen Y."/>
        </authorList>
    </citation>
    <scope>NUCLEOTIDE SEQUENCE</scope>
    <source>
        <strain evidence="3">M-15738</strain>
        <tissue evidence="3">Blood</tissue>
    </source>
</reference>
<feature type="region of interest" description="Disordered" evidence="2">
    <location>
        <begin position="212"/>
        <end position="275"/>
    </location>
</feature>
<gene>
    <name evidence="3" type="ORF">AALO_G00128190</name>
</gene>
<organism evidence="3 4">
    <name type="scientific">Alosa alosa</name>
    <name type="common">allis shad</name>
    <dbReference type="NCBI Taxonomy" id="278164"/>
    <lineage>
        <taxon>Eukaryota</taxon>
        <taxon>Metazoa</taxon>
        <taxon>Chordata</taxon>
        <taxon>Craniata</taxon>
        <taxon>Vertebrata</taxon>
        <taxon>Euteleostomi</taxon>
        <taxon>Actinopterygii</taxon>
        <taxon>Neopterygii</taxon>
        <taxon>Teleostei</taxon>
        <taxon>Clupei</taxon>
        <taxon>Clupeiformes</taxon>
        <taxon>Clupeoidei</taxon>
        <taxon>Clupeidae</taxon>
        <taxon>Alosa</taxon>
    </lineage>
</organism>
<feature type="compositionally biased region" description="Basic and acidic residues" evidence="2">
    <location>
        <begin position="221"/>
        <end position="233"/>
    </location>
</feature>
<feature type="compositionally biased region" description="Basic and acidic residues" evidence="2">
    <location>
        <begin position="414"/>
        <end position="424"/>
    </location>
</feature>
<name>A0AAV6GNW5_9TELE</name>
<feature type="region of interest" description="Disordered" evidence="2">
    <location>
        <begin position="308"/>
        <end position="339"/>
    </location>
</feature>
<dbReference type="AlphaFoldDB" id="A0AAV6GNW5"/>
<evidence type="ECO:0000313" key="3">
    <source>
        <dbReference type="EMBL" id="KAG5276129.1"/>
    </source>
</evidence>
<feature type="compositionally biased region" description="Basic and acidic residues" evidence="2">
    <location>
        <begin position="84"/>
        <end position="94"/>
    </location>
</feature>
<evidence type="ECO:0000256" key="1">
    <source>
        <dbReference type="ARBA" id="ARBA00023054"/>
    </source>
</evidence>
<keyword evidence="4" id="KW-1185">Reference proteome</keyword>
<dbReference type="EMBL" id="JADWDJ010000009">
    <property type="protein sequence ID" value="KAG5276129.1"/>
    <property type="molecule type" value="Genomic_DNA"/>
</dbReference>
<feature type="compositionally biased region" description="Basic residues" evidence="2">
    <location>
        <begin position="534"/>
        <end position="543"/>
    </location>
</feature>
<accession>A0AAV6GNW5</accession>
<feature type="region of interest" description="Disordered" evidence="2">
    <location>
        <begin position="169"/>
        <end position="191"/>
    </location>
</feature>
<protein>
    <recommendedName>
        <fullName evidence="5">Protein Largen</fullName>
    </recommendedName>
</protein>
<feature type="region of interest" description="Disordered" evidence="2">
    <location>
        <begin position="414"/>
        <end position="543"/>
    </location>
</feature>
<dbReference type="InterPro" id="IPR027997">
    <property type="entry name" value="Largen/INSYN1"/>
</dbReference>
<keyword evidence="1" id="KW-0175">Coiled coil</keyword>
<comment type="caution">
    <text evidence="3">The sequence shown here is derived from an EMBL/GenBank/DDBJ whole genome shotgun (WGS) entry which is preliminary data.</text>
</comment>
<evidence type="ECO:0000256" key="2">
    <source>
        <dbReference type="SAM" id="MobiDB-lite"/>
    </source>
</evidence>